<evidence type="ECO:0000313" key="1">
    <source>
        <dbReference type="EMBL" id="QJE74551.1"/>
    </source>
</evidence>
<reference evidence="1" key="1">
    <citation type="submission" date="2020-04" db="EMBL/GenBank/DDBJ databases">
        <title>A desert anoxygenic phototrophic bacterium fixes CO2 using RubisCO under aerobic conditions.</title>
        <authorList>
            <person name="Tang K."/>
        </authorList>
    </citation>
    <scope>NUCLEOTIDE SEQUENCE [LARGE SCALE GENOMIC DNA]</scope>
    <source>
        <strain evidence="1">MIMtkB3</strain>
    </source>
</reference>
<organism evidence="1 2">
    <name type="scientific">Aerophototrophica crusticola</name>
    <dbReference type="NCBI Taxonomy" id="1709002"/>
    <lineage>
        <taxon>Bacteria</taxon>
        <taxon>Pseudomonadati</taxon>
        <taxon>Pseudomonadota</taxon>
        <taxon>Alphaproteobacteria</taxon>
        <taxon>Rhodospirillales</taxon>
        <taxon>Rhodospirillaceae</taxon>
        <taxon>Aerophototrophica</taxon>
    </lineage>
</organism>
<dbReference type="Proteomes" id="UP000501891">
    <property type="component" value="Chromosome"/>
</dbReference>
<accession>A0A858RB36</accession>
<proteinExistence type="predicted"/>
<keyword evidence="2" id="KW-1185">Reference proteome</keyword>
<protein>
    <submittedName>
        <fullName evidence="1">Uncharacterized protein</fullName>
    </submittedName>
</protein>
<dbReference type="KEGG" id="acru:HHL28_17095"/>
<gene>
    <name evidence="1" type="ORF">HHL28_17095</name>
</gene>
<dbReference type="AlphaFoldDB" id="A0A858RB36"/>
<name>A0A858RB36_9PROT</name>
<evidence type="ECO:0000313" key="2">
    <source>
        <dbReference type="Proteomes" id="UP000501891"/>
    </source>
</evidence>
<sequence>MPVSPDLLAQLEARYDGPAPREAVAALRAGGRAAWVDGLKDGTRRAAARRCAESRLAISRRRSDLPGAAVLGDAWLSRLVVRLAMARGRAVAGVAEGLGHG</sequence>
<dbReference type="EMBL" id="CP051775">
    <property type="protein sequence ID" value="QJE74551.1"/>
    <property type="molecule type" value="Genomic_DNA"/>
</dbReference>